<reference evidence="4" key="1">
    <citation type="journal article" date="2024" name="J Bioinform Genom">
        <title>Complete genome sequence of the type strain bacterium Sphaerochaeta associata GLS2t (VKM B-2742)t.</title>
        <authorList>
            <person name="Troshina O.Y."/>
            <person name="Tepeeva A.N."/>
            <person name="Arzamasceva V.O."/>
            <person name="Whitman W.B."/>
            <person name="Varghese N."/>
            <person name="Shapiro N."/>
            <person name="Woyke T."/>
            <person name="Kripides N.C."/>
            <person name="Vasilenko O.V."/>
        </authorList>
    </citation>
    <scope>NUCLEOTIDE SEQUENCE [LARGE SCALE GENOMIC DNA]</scope>
    <source>
        <strain evidence="4">GLS2T</strain>
    </source>
</reference>
<accession>A0ABY4D7Q5</accession>
<dbReference type="InterPro" id="IPR020904">
    <property type="entry name" value="Sc_DH/Rdtase_CS"/>
</dbReference>
<dbReference type="PANTHER" id="PTHR42760">
    <property type="entry name" value="SHORT-CHAIN DEHYDROGENASES/REDUCTASES FAMILY MEMBER"/>
    <property type="match status" value="1"/>
</dbReference>
<dbReference type="Pfam" id="PF00106">
    <property type="entry name" value="adh_short"/>
    <property type="match status" value="1"/>
</dbReference>
<evidence type="ECO:0000313" key="4">
    <source>
        <dbReference type="Proteomes" id="UP000829708"/>
    </source>
</evidence>
<evidence type="ECO:0000313" key="3">
    <source>
        <dbReference type="EMBL" id="UOM50327.1"/>
    </source>
</evidence>
<proteinExistence type="inferred from homology"/>
<dbReference type="SUPFAM" id="SSF51735">
    <property type="entry name" value="NAD(P)-binding Rossmann-fold domains"/>
    <property type="match status" value="1"/>
</dbReference>
<dbReference type="PROSITE" id="PS00061">
    <property type="entry name" value="ADH_SHORT"/>
    <property type="match status" value="1"/>
</dbReference>
<dbReference type="PRINTS" id="PR00080">
    <property type="entry name" value="SDRFAMILY"/>
</dbReference>
<keyword evidence="4" id="KW-1185">Reference proteome</keyword>
<gene>
    <name evidence="3" type="ORF">MUG09_12255</name>
</gene>
<evidence type="ECO:0000256" key="1">
    <source>
        <dbReference type="ARBA" id="ARBA00006484"/>
    </source>
</evidence>
<sequence length="386" mass="41554">MTTFTSNLANEIAPVLRGLTFDGQKGLFVHQTSDKQPSLLLPAVREGDSVEEACALWKRLLSAYTDERQLYPAVIGIDGLSVQYGLGTNYDEAARAEGVSALPTLAPSESRSDVVRDKIALVTGGAQGFGEGMVRSLVEMGAFVYIADMNAEGAKKLADELNYEACITVAKPLAVNVTDETSVAQMMDEVARQTGSMDLFISNAGVLRAGSVKSMQLKDFQFVTNVDYTGFFICTKFASRQMALQNLPSLSYYTDIIAISSKSGLQGSNKNGAYAGAKFGTIGLTQSFALELVEDNIKVNAICPGNFLDGPLWSDPEKGLFVQYLNAGKVPGAKTVADVRRFYESKVPMNRGCRTADVMKAILYIVEQTYETGQAVPVTGGQVMLN</sequence>
<dbReference type="RefSeq" id="WP_244771718.1">
    <property type="nucleotide sequence ID" value="NZ_CP094929.1"/>
</dbReference>
<dbReference type="InterPro" id="IPR002347">
    <property type="entry name" value="SDR_fam"/>
</dbReference>
<name>A0ABY4D7Q5_9SPIR</name>
<comment type="similarity">
    <text evidence="1 2">Belongs to the short-chain dehydrogenases/reductases (SDR) family.</text>
</comment>
<dbReference type="PRINTS" id="PR00081">
    <property type="entry name" value="GDHRDH"/>
</dbReference>
<dbReference type="Proteomes" id="UP000829708">
    <property type="component" value="Chromosome"/>
</dbReference>
<dbReference type="InterPro" id="IPR036291">
    <property type="entry name" value="NAD(P)-bd_dom_sf"/>
</dbReference>
<evidence type="ECO:0000256" key="2">
    <source>
        <dbReference type="RuleBase" id="RU000363"/>
    </source>
</evidence>
<organism evidence="3 4">
    <name type="scientific">Sphaerochaeta associata</name>
    <dbReference type="NCBI Taxonomy" id="1129264"/>
    <lineage>
        <taxon>Bacteria</taxon>
        <taxon>Pseudomonadati</taxon>
        <taxon>Spirochaetota</taxon>
        <taxon>Spirochaetia</taxon>
        <taxon>Spirochaetales</taxon>
        <taxon>Sphaerochaetaceae</taxon>
        <taxon>Sphaerochaeta</taxon>
    </lineage>
</organism>
<protein>
    <submittedName>
        <fullName evidence="3">SDR family NAD(P)-dependent oxidoreductase</fullName>
    </submittedName>
</protein>
<dbReference type="PANTHER" id="PTHR42760:SF105">
    <property type="entry name" value="SORBITOL-6-PHOSPHATE 2-DEHYDROGENASE"/>
    <property type="match status" value="1"/>
</dbReference>
<dbReference type="EMBL" id="CP094929">
    <property type="protein sequence ID" value="UOM50327.1"/>
    <property type="molecule type" value="Genomic_DNA"/>
</dbReference>
<dbReference type="Gene3D" id="3.40.50.720">
    <property type="entry name" value="NAD(P)-binding Rossmann-like Domain"/>
    <property type="match status" value="1"/>
</dbReference>